<dbReference type="SUPFAM" id="SSF47413">
    <property type="entry name" value="lambda repressor-like DNA-binding domains"/>
    <property type="match status" value="1"/>
</dbReference>
<dbReference type="SUPFAM" id="SSF53822">
    <property type="entry name" value="Periplasmic binding protein-like I"/>
    <property type="match status" value="1"/>
</dbReference>
<dbReference type="PROSITE" id="PS50932">
    <property type="entry name" value="HTH_LACI_2"/>
    <property type="match status" value="1"/>
</dbReference>
<dbReference type="PANTHER" id="PTHR30146:SF109">
    <property type="entry name" value="HTH-TYPE TRANSCRIPTIONAL REGULATOR GALS"/>
    <property type="match status" value="1"/>
</dbReference>
<dbReference type="RefSeq" id="WP_106583839.1">
    <property type="nucleotide sequence ID" value="NZ_PYGA01000011.1"/>
</dbReference>
<evidence type="ECO:0000256" key="2">
    <source>
        <dbReference type="ARBA" id="ARBA00023125"/>
    </source>
</evidence>
<dbReference type="OrthoDB" id="3208777at2"/>
<evidence type="ECO:0000256" key="3">
    <source>
        <dbReference type="ARBA" id="ARBA00023163"/>
    </source>
</evidence>
<dbReference type="Gene3D" id="3.40.50.2300">
    <property type="match status" value="2"/>
</dbReference>
<reference evidence="5 6" key="1">
    <citation type="submission" date="2018-03" db="EMBL/GenBank/DDBJ databases">
        <title>Genomic Encyclopedia of Archaeal and Bacterial Type Strains, Phase II (KMG-II): from individual species to whole genera.</title>
        <authorList>
            <person name="Goeker M."/>
        </authorList>
    </citation>
    <scope>NUCLEOTIDE SEQUENCE [LARGE SCALE GENOMIC DNA]</scope>
    <source>
        <strain evidence="5 6">DSM 45312</strain>
    </source>
</reference>
<dbReference type="InterPro" id="IPR000843">
    <property type="entry name" value="HTH_LacI"/>
</dbReference>
<dbReference type="InterPro" id="IPR010982">
    <property type="entry name" value="Lambda_DNA-bd_dom_sf"/>
</dbReference>
<dbReference type="EMBL" id="PYGA01000011">
    <property type="protein sequence ID" value="PSK96439.1"/>
    <property type="molecule type" value="Genomic_DNA"/>
</dbReference>
<dbReference type="SMART" id="SM00354">
    <property type="entry name" value="HTH_LACI"/>
    <property type="match status" value="1"/>
</dbReference>
<dbReference type="Gene3D" id="1.10.260.40">
    <property type="entry name" value="lambda repressor-like DNA-binding domains"/>
    <property type="match status" value="1"/>
</dbReference>
<dbReference type="CDD" id="cd01392">
    <property type="entry name" value="HTH_LacI"/>
    <property type="match status" value="1"/>
</dbReference>
<accession>A0A2P8DGY7</accession>
<feature type="domain" description="HTH lacI-type" evidence="4">
    <location>
        <begin position="7"/>
        <end position="61"/>
    </location>
</feature>
<dbReference type="PANTHER" id="PTHR30146">
    <property type="entry name" value="LACI-RELATED TRANSCRIPTIONAL REPRESSOR"/>
    <property type="match status" value="1"/>
</dbReference>
<evidence type="ECO:0000259" key="4">
    <source>
        <dbReference type="PROSITE" id="PS50932"/>
    </source>
</evidence>
<dbReference type="GO" id="GO:0003700">
    <property type="term" value="F:DNA-binding transcription factor activity"/>
    <property type="evidence" value="ECO:0007669"/>
    <property type="project" value="TreeGrafter"/>
</dbReference>
<evidence type="ECO:0000313" key="6">
    <source>
        <dbReference type="Proteomes" id="UP000240542"/>
    </source>
</evidence>
<keyword evidence="6" id="KW-1185">Reference proteome</keyword>
<dbReference type="GO" id="GO:0000976">
    <property type="term" value="F:transcription cis-regulatory region binding"/>
    <property type="evidence" value="ECO:0007669"/>
    <property type="project" value="TreeGrafter"/>
</dbReference>
<dbReference type="Proteomes" id="UP000240542">
    <property type="component" value="Unassembled WGS sequence"/>
</dbReference>
<dbReference type="InterPro" id="IPR028082">
    <property type="entry name" value="Peripla_BP_I"/>
</dbReference>
<keyword evidence="3" id="KW-0804">Transcription</keyword>
<keyword evidence="2" id="KW-0238">DNA-binding</keyword>
<keyword evidence="1" id="KW-0805">Transcription regulation</keyword>
<dbReference type="CDD" id="cd06267">
    <property type="entry name" value="PBP1_LacI_sugar_binding-like"/>
    <property type="match status" value="1"/>
</dbReference>
<name>A0A2P8DGY7_9ACTN</name>
<dbReference type="Pfam" id="PF13377">
    <property type="entry name" value="Peripla_BP_3"/>
    <property type="match status" value="1"/>
</dbReference>
<sequence length="338" mass="36102">MNDRRRPTLEMVARRAGVGRGTVSRVINGSDQVSEATRVSVMDAVTALGYVPNRAARSLVTQRTDTVALVVSEPEDRLFAQPFFAEIVRGATAELSDRGLQLMLTSAGSESEHERLGDYLSGRHVDGVLAVSLHRDSVLPDTLAASGVPCVIGGRPLGMRHTPLHLVDIDNVGGAHTATRHLIDTGRTRVASLTGPQDMVAGVDRLRGYRKALAESGRDDELIAAGDFGYDSGVAAMRALIEADPHLDGVFVASDLMALAALRTLRSLGRRVPDDVAVVGYDDVPFSEHAEPPLTTIHQPAERMGREMARVLIDRVLSGGTGATEVVLATHLVIRESA</sequence>
<dbReference type="AlphaFoldDB" id="A0A2P8DGY7"/>
<proteinExistence type="predicted"/>
<dbReference type="InterPro" id="IPR046335">
    <property type="entry name" value="LacI/GalR-like_sensor"/>
</dbReference>
<evidence type="ECO:0000313" key="5">
    <source>
        <dbReference type="EMBL" id="PSK96439.1"/>
    </source>
</evidence>
<organism evidence="5 6">
    <name type="scientific">Murinocardiopsis flavida</name>
    <dbReference type="NCBI Taxonomy" id="645275"/>
    <lineage>
        <taxon>Bacteria</taxon>
        <taxon>Bacillati</taxon>
        <taxon>Actinomycetota</taxon>
        <taxon>Actinomycetes</taxon>
        <taxon>Streptosporangiales</taxon>
        <taxon>Nocardiopsidaceae</taxon>
        <taxon>Murinocardiopsis</taxon>
    </lineage>
</organism>
<gene>
    <name evidence="5" type="ORF">CLV63_11133</name>
</gene>
<dbReference type="Pfam" id="PF00356">
    <property type="entry name" value="LacI"/>
    <property type="match status" value="1"/>
</dbReference>
<protein>
    <submittedName>
        <fullName evidence="5">LacI family transcriptional regulator</fullName>
    </submittedName>
</protein>
<comment type="caution">
    <text evidence="5">The sequence shown here is derived from an EMBL/GenBank/DDBJ whole genome shotgun (WGS) entry which is preliminary data.</text>
</comment>
<evidence type="ECO:0000256" key="1">
    <source>
        <dbReference type="ARBA" id="ARBA00023015"/>
    </source>
</evidence>